<reference evidence="1" key="2">
    <citation type="submission" date="2025-09" db="UniProtKB">
        <authorList>
            <consortium name="Ensembl"/>
        </authorList>
    </citation>
    <scope>IDENTIFICATION</scope>
</reference>
<evidence type="ECO:0000313" key="2">
    <source>
        <dbReference type="Proteomes" id="UP000694562"/>
    </source>
</evidence>
<evidence type="ECO:0000313" key="1">
    <source>
        <dbReference type="Ensembl" id="ENSFTIP00000015283.1"/>
    </source>
</evidence>
<name>A0A8C4UNL1_FALTI</name>
<proteinExistence type="predicted"/>
<keyword evidence="2" id="KW-1185">Reference proteome</keyword>
<protein>
    <submittedName>
        <fullName evidence="1">Uncharacterized protein</fullName>
    </submittedName>
</protein>
<dbReference type="Proteomes" id="UP000694562">
    <property type="component" value="Unplaced"/>
</dbReference>
<dbReference type="Ensembl" id="ENSFTIT00000015930.1">
    <property type="protein sequence ID" value="ENSFTIP00000015283.1"/>
    <property type="gene ID" value="ENSFTIG00000010138.1"/>
</dbReference>
<dbReference type="AlphaFoldDB" id="A0A8C4UNL1"/>
<reference evidence="1" key="1">
    <citation type="submission" date="2025-08" db="UniProtKB">
        <authorList>
            <consortium name="Ensembl"/>
        </authorList>
    </citation>
    <scope>IDENTIFICATION</scope>
</reference>
<organism evidence="1 2">
    <name type="scientific">Falco tinnunculus</name>
    <name type="common">Common kestrel</name>
    <dbReference type="NCBI Taxonomy" id="100819"/>
    <lineage>
        <taxon>Eukaryota</taxon>
        <taxon>Metazoa</taxon>
        <taxon>Chordata</taxon>
        <taxon>Craniata</taxon>
        <taxon>Vertebrata</taxon>
        <taxon>Euteleostomi</taxon>
        <taxon>Archelosauria</taxon>
        <taxon>Archosauria</taxon>
        <taxon>Dinosauria</taxon>
        <taxon>Saurischia</taxon>
        <taxon>Theropoda</taxon>
        <taxon>Coelurosauria</taxon>
        <taxon>Aves</taxon>
        <taxon>Neognathae</taxon>
        <taxon>Neoaves</taxon>
        <taxon>Telluraves</taxon>
        <taxon>Australaves</taxon>
        <taxon>Falconiformes</taxon>
        <taxon>Falconidae</taxon>
        <taxon>Falco</taxon>
    </lineage>
</organism>
<sequence length="124" mass="13860">GVHSTTSPLYPVSSSSSRNAALSAVSFSSMRPVRQVIHNNRKGTLCDSRFRSLTCRKFQAIAVNWGPELYHCYTYRQLSSPVSWEGLSCLQRLFGSHSMEPHPTLLTWLNHVPLLSKESSIPSP</sequence>
<accession>A0A8C4UNL1</accession>